<keyword evidence="3" id="KW-1185">Reference proteome</keyword>
<evidence type="ECO:0000313" key="3">
    <source>
        <dbReference type="Proteomes" id="UP001362999"/>
    </source>
</evidence>
<reference evidence="2 3" key="1">
    <citation type="journal article" date="2024" name="J Genomics">
        <title>Draft genome sequencing and assembly of Favolaschia claudopus CIRM-BRFM 2984 isolated from oak limbs.</title>
        <authorList>
            <person name="Navarro D."/>
            <person name="Drula E."/>
            <person name="Chaduli D."/>
            <person name="Cazenave R."/>
            <person name="Ahrendt S."/>
            <person name="Wang J."/>
            <person name="Lipzen A."/>
            <person name="Daum C."/>
            <person name="Barry K."/>
            <person name="Grigoriev I.V."/>
            <person name="Favel A."/>
            <person name="Rosso M.N."/>
            <person name="Martin F."/>
        </authorList>
    </citation>
    <scope>NUCLEOTIDE SEQUENCE [LARGE SCALE GENOMIC DNA]</scope>
    <source>
        <strain evidence="2 3">CIRM-BRFM 2984</strain>
    </source>
</reference>
<name>A0AAW0CPM9_9AGAR</name>
<accession>A0AAW0CPM9</accession>
<gene>
    <name evidence="2" type="ORF">R3P38DRAFT_2768795</name>
</gene>
<evidence type="ECO:0000256" key="1">
    <source>
        <dbReference type="SAM" id="MobiDB-lite"/>
    </source>
</evidence>
<dbReference type="SUPFAM" id="SSF52540">
    <property type="entry name" value="P-loop containing nucleoside triphosphate hydrolases"/>
    <property type="match status" value="1"/>
</dbReference>
<dbReference type="Proteomes" id="UP001362999">
    <property type="component" value="Unassembled WGS sequence"/>
</dbReference>
<proteinExistence type="predicted"/>
<evidence type="ECO:0000313" key="2">
    <source>
        <dbReference type="EMBL" id="KAK7040483.1"/>
    </source>
</evidence>
<organism evidence="2 3">
    <name type="scientific">Favolaschia claudopus</name>
    <dbReference type="NCBI Taxonomy" id="2862362"/>
    <lineage>
        <taxon>Eukaryota</taxon>
        <taxon>Fungi</taxon>
        <taxon>Dikarya</taxon>
        <taxon>Basidiomycota</taxon>
        <taxon>Agaricomycotina</taxon>
        <taxon>Agaricomycetes</taxon>
        <taxon>Agaricomycetidae</taxon>
        <taxon>Agaricales</taxon>
        <taxon>Marasmiineae</taxon>
        <taxon>Mycenaceae</taxon>
        <taxon>Favolaschia</taxon>
    </lineage>
</organism>
<sequence>MSDKKVIVVLGSVIAANKFADVARRAHNACVIEVYSSSIRESTRLSSDLTREYESFVIQQLNRARGGSSVEFDLVVFFYGQGQESCSFPFTQGCRFLGLSGEALFRKLVVVRGDGAISMGSGGQWPGLRVINGDEKIALSDFYFESARNTGRHHEEATILLVGHSGHGKSKTINRLIGHNLLEVGRMNNKLGSITKDVQRVKMPVPQPSDSQQPHLRHLLLVP</sequence>
<comment type="caution">
    <text evidence="2">The sequence shown here is derived from an EMBL/GenBank/DDBJ whole genome shotgun (WGS) entry which is preliminary data.</text>
</comment>
<protein>
    <submittedName>
        <fullName evidence="2">Uncharacterized protein</fullName>
    </submittedName>
</protein>
<dbReference type="EMBL" id="JAWWNJ010000015">
    <property type="protein sequence ID" value="KAK7040483.1"/>
    <property type="molecule type" value="Genomic_DNA"/>
</dbReference>
<dbReference type="AlphaFoldDB" id="A0AAW0CPM9"/>
<dbReference type="Gene3D" id="3.40.50.300">
    <property type="entry name" value="P-loop containing nucleotide triphosphate hydrolases"/>
    <property type="match status" value="1"/>
</dbReference>
<dbReference type="InterPro" id="IPR027417">
    <property type="entry name" value="P-loop_NTPase"/>
</dbReference>
<feature type="region of interest" description="Disordered" evidence="1">
    <location>
        <begin position="204"/>
        <end position="223"/>
    </location>
</feature>